<dbReference type="Pfam" id="PF06794">
    <property type="entry name" value="UPF0270"/>
    <property type="match status" value="1"/>
</dbReference>
<accession>A0A2V1GVP5</accession>
<dbReference type="AlphaFoldDB" id="A0A2V1GVP5"/>
<evidence type="ECO:0000313" key="3">
    <source>
        <dbReference type="Proteomes" id="UP000244906"/>
    </source>
</evidence>
<dbReference type="Proteomes" id="UP000244906">
    <property type="component" value="Unassembled WGS sequence"/>
</dbReference>
<name>A0A2V1GVP5_9GAMM</name>
<dbReference type="Gene3D" id="1.10.10.610">
    <property type="entry name" value="YehU-like"/>
    <property type="match status" value="1"/>
</dbReference>
<dbReference type="OrthoDB" id="6120729at2"/>
<keyword evidence="3" id="KW-1185">Reference proteome</keyword>
<comment type="caution">
    <text evidence="2">The sequence shown here is derived from an EMBL/GenBank/DDBJ whole genome shotgun (WGS) entry which is preliminary data.</text>
</comment>
<evidence type="ECO:0008006" key="4">
    <source>
        <dbReference type="Google" id="ProtNLM"/>
    </source>
</evidence>
<comment type="similarity">
    <text evidence="1">Belongs to the UPF0270 family.</text>
</comment>
<organism evidence="2 3">
    <name type="scientific">Pelagibaculum spongiae</name>
    <dbReference type="NCBI Taxonomy" id="2080658"/>
    <lineage>
        <taxon>Bacteria</taxon>
        <taxon>Pseudomonadati</taxon>
        <taxon>Pseudomonadota</taxon>
        <taxon>Gammaproteobacteria</taxon>
        <taxon>Oceanospirillales</taxon>
        <taxon>Pelagibaculum</taxon>
    </lineage>
</organism>
<gene>
    <name evidence="2" type="ORF">DC094_07735</name>
</gene>
<evidence type="ECO:0000313" key="2">
    <source>
        <dbReference type="EMBL" id="PVZ70465.1"/>
    </source>
</evidence>
<proteinExistence type="inferred from homology"/>
<dbReference type="RefSeq" id="WP_116686538.1">
    <property type="nucleotide sequence ID" value="NZ_CAWNYD010000002.1"/>
</dbReference>
<sequence length="79" mass="9143">MIQIPLSQIPKENLSRMLEEFVTRNGTDYGMQEWSLMQKVQQIEHQLQTGLAGIVFDQESGEVDIWPAERIPAEWKLAD</sequence>
<reference evidence="2 3" key="1">
    <citation type="submission" date="2018-04" db="EMBL/GenBank/DDBJ databases">
        <title>Thalassorhabdus spongiae gen. nov., sp. nov., isolated from a marine sponge in South-West Iceland.</title>
        <authorList>
            <person name="Knobloch S."/>
            <person name="Daussin A."/>
            <person name="Johannsson R."/>
            <person name="Marteinsson V.T."/>
        </authorList>
    </citation>
    <scope>NUCLEOTIDE SEQUENCE [LARGE SCALE GENOMIC DNA]</scope>
    <source>
        <strain evidence="2 3">Hp12</strain>
    </source>
</reference>
<dbReference type="EMBL" id="QDDL01000002">
    <property type="protein sequence ID" value="PVZ70465.1"/>
    <property type="molecule type" value="Genomic_DNA"/>
</dbReference>
<dbReference type="InterPro" id="IPR036685">
    <property type="entry name" value="YehU-like_sf"/>
</dbReference>
<dbReference type="InterPro" id="IPR010648">
    <property type="entry name" value="UPF0270"/>
</dbReference>
<evidence type="ECO:0000256" key="1">
    <source>
        <dbReference type="ARBA" id="ARBA00006450"/>
    </source>
</evidence>
<dbReference type="SUPFAM" id="SSF118001">
    <property type="entry name" value="YehU-like"/>
    <property type="match status" value="1"/>
</dbReference>
<protein>
    <recommendedName>
        <fullName evidence="4">YheU family protein</fullName>
    </recommendedName>
</protein>